<keyword evidence="2" id="KW-1185">Reference proteome</keyword>
<name>A0ABV7ZJI7_9HELI</name>
<sequence>MYLPVVGLSGGWKRKLHSSKNDLEQAWLKAFDLNSLDEPLALLFKKL</sequence>
<dbReference type="RefSeq" id="WP_158653130.1">
    <property type="nucleotide sequence ID" value="NZ_FZMF01000056.1"/>
</dbReference>
<dbReference type="EMBL" id="JBHRZO010000017">
    <property type="protein sequence ID" value="MFC3847622.1"/>
    <property type="molecule type" value="Genomic_DNA"/>
</dbReference>
<protein>
    <submittedName>
        <fullName evidence="1">Uncharacterized protein</fullName>
    </submittedName>
</protein>
<evidence type="ECO:0000313" key="1">
    <source>
        <dbReference type="EMBL" id="MFC3847622.1"/>
    </source>
</evidence>
<proteinExistence type="predicted"/>
<accession>A0ABV7ZJI7</accession>
<reference evidence="2" key="1">
    <citation type="journal article" date="2019" name="Int. J. Syst. Evol. Microbiol.">
        <title>The Global Catalogue of Microorganisms (GCM) 10K type strain sequencing project: providing services to taxonomists for standard genome sequencing and annotation.</title>
        <authorList>
            <consortium name="The Broad Institute Genomics Platform"/>
            <consortium name="The Broad Institute Genome Sequencing Center for Infectious Disease"/>
            <person name="Wu L."/>
            <person name="Ma J."/>
        </authorList>
    </citation>
    <scope>NUCLEOTIDE SEQUENCE [LARGE SCALE GENOMIC DNA]</scope>
    <source>
        <strain evidence="2">CCUG 53816</strain>
    </source>
</reference>
<evidence type="ECO:0000313" key="2">
    <source>
        <dbReference type="Proteomes" id="UP001595783"/>
    </source>
</evidence>
<comment type="caution">
    <text evidence="1">The sequence shown here is derived from an EMBL/GenBank/DDBJ whole genome shotgun (WGS) entry which is preliminary data.</text>
</comment>
<dbReference type="Proteomes" id="UP001595783">
    <property type="component" value="Unassembled WGS sequence"/>
</dbReference>
<gene>
    <name evidence="1" type="ORF">ACFOPX_03615</name>
</gene>
<organism evidence="1 2">
    <name type="scientific">Helicobacter baculiformis</name>
    <dbReference type="NCBI Taxonomy" id="427351"/>
    <lineage>
        <taxon>Bacteria</taxon>
        <taxon>Pseudomonadati</taxon>
        <taxon>Campylobacterota</taxon>
        <taxon>Epsilonproteobacteria</taxon>
        <taxon>Campylobacterales</taxon>
        <taxon>Helicobacteraceae</taxon>
        <taxon>Helicobacter</taxon>
    </lineage>
</organism>